<dbReference type="SMART" id="SM00355">
    <property type="entry name" value="ZnF_C2H2"/>
    <property type="match status" value="3"/>
</dbReference>
<gene>
    <name evidence="5" type="ORF">GPUH_LOCUS6540</name>
</gene>
<evidence type="ECO:0000259" key="4">
    <source>
        <dbReference type="PROSITE" id="PS50157"/>
    </source>
</evidence>
<keyword evidence="1" id="KW-0479">Metal-binding</keyword>
<dbReference type="WBParaSite" id="GPUH_0000654901-mRNA-1">
    <property type="protein sequence ID" value="GPUH_0000654901-mRNA-1"/>
    <property type="gene ID" value="GPUH_0000654901"/>
</dbReference>
<evidence type="ECO:0000256" key="3">
    <source>
        <dbReference type="SAM" id="SignalP"/>
    </source>
</evidence>
<keyword evidence="1" id="KW-0862">Zinc</keyword>
<sequence length="411" mass="46503">MRKLVAYISYLLIFTGFFTARADNETNLEMPTQFQMPQTRESYFGVPGSFHVEASTDDDLTELLTMDPYPITVQANDPAFAECVPEQWDVDFYMSQVDFELPDGLIERLRQESLTQIQESSQIQLAGNSGKTESDELEADFPPLGTNFELPYGFIEGLGQEPLNRDQKFFDEPAEPETSRKLPNDYISQYENFVNQIYNHDKNLAQQPHSSSDLLSNTQIPGSNQIQLAGSSGKTEFDELRESVIFQQIFGETDGESSKNITDYGNSSKKTNDRDKTLKETTAGDKALTSDGEPLKEITKISERLEKTAVAPPDYLCGFSGCKEGFNLNERYVQHLRSHNKRSEFVCHWLRCGTPLATAALLSEHLLQHVLTNSPKASVHKCADCLEWFWRKTRLTSHQAKSHIDRGLNLV</sequence>
<evidence type="ECO:0000313" key="5">
    <source>
        <dbReference type="EMBL" id="VDK55089.1"/>
    </source>
</evidence>
<dbReference type="InterPro" id="IPR013087">
    <property type="entry name" value="Znf_C2H2_type"/>
</dbReference>
<feature type="compositionally biased region" description="Basic and acidic residues" evidence="2">
    <location>
        <begin position="270"/>
        <end position="283"/>
    </location>
</feature>
<keyword evidence="6" id="KW-1185">Reference proteome</keyword>
<dbReference type="AlphaFoldDB" id="A0A183DCU9"/>
<protein>
    <submittedName>
        <fullName evidence="7">C2H2-type domain-containing protein</fullName>
    </submittedName>
</protein>
<evidence type="ECO:0000256" key="1">
    <source>
        <dbReference type="PROSITE-ProRule" id="PRU00042"/>
    </source>
</evidence>
<proteinExistence type="predicted"/>
<evidence type="ECO:0000313" key="6">
    <source>
        <dbReference type="Proteomes" id="UP000271098"/>
    </source>
</evidence>
<reference evidence="7" key="1">
    <citation type="submission" date="2016-06" db="UniProtKB">
        <authorList>
            <consortium name="WormBaseParasite"/>
        </authorList>
    </citation>
    <scope>IDENTIFICATION</scope>
</reference>
<dbReference type="Proteomes" id="UP000271098">
    <property type="component" value="Unassembled WGS sequence"/>
</dbReference>
<dbReference type="PROSITE" id="PS50157">
    <property type="entry name" value="ZINC_FINGER_C2H2_2"/>
    <property type="match status" value="1"/>
</dbReference>
<name>A0A183DCU9_9BILA</name>
<feature type="domain" description="C2H2-type" evidence="4">
    <location>
        <begin position="315"/>
        <end position="344"/>
    </location>
</feature>
<feature type="signal peptide" evidence="3">
    <location>
        <begin position="1"/>
        <end position="22"/>
    </location>
</feature>
<keyword evidence="1" id="KW-0863">Zinc-finger</keyword>
<reference evidence="5 6" key="2">
    <citation type="submission" date="2018-11" db="EMBL/GenBank/DDBJ databases">
        <authorList>
            <consortium name="Pathogen Informatics"/>
        </authorList>
    </citation>
    <scope>NUCLEOTIDE SEQUENCE [LARGE SCALE GENOMIC DNA]</scope>
</reference>
<accession>A0A183DCU9</accession>
<feature type="region of interest" description="Disordered" evidence="2">
    <location>
        <begin position="256"/>
        <end position="291"/>
    </location>
</feature>
<dbReference type="PROSITE" id="PS00028">
    <property type="entry name" value="ZINC_FINGER_C2H2_1"/>
    <property type="match status" value="3"/>
</dbReference>
<dbReference type="EMBL" id="UYRT01015518">
    <property type="protein sequence ID" value="VDK55089.1"/>
    <property type="molecule type" value="Genomic_DNA"/>
</dbReference>
<feature type="chain" id="PRO_5043138720" evidence="3">
    <location>
        <begin position="23"/>
        <end position="411"/>
    </location>
</feature>
<evidence type="ECO:0000256" key="2">
    <source>
        <dbReference type="SAM" id="MobiDB-lite"/>
    </source>
</evidence>
<feature type="compositionally biased region" description="Polar residues" evidence="2">
    <location>
        <begin position="258"/>
        <end position="269"/>
    </location>
</feature>
<keyword evidence="3" id="KW-0732">Signal</keyword>
<dbReference type="Gene3D" id="3.30.160.60">
    <property type="entry name" value="Classic Zinc Finger"/>
    <property type="match status" value="1"/>
</dbReference>
<dbReference type="GO" id="GO:0008270">
    <property type="term" value="F:zinc ion binding"/>
    <property type="evidence" value="ECO:0007669"/>
    <property type="project" value="UniProtKB-KW"/>
</dbReference>
<organism evidence="7">
    <name type="scientific">Gongylonema pulchrum</name>
    <dbReference type="NCBI Taxonomy" id="637853"/>
    <lineage>
        <taxon>Eukaryota</taxon>
        <taxon>Metazoa</taxon>
        <taxon>Ecdysozoa</taxon>
        <taxon>Nematoda</taxon>
        <taxon>Chromadorea</taxon>
        <taxon>Rhabditida</taxon>
        <taxon>Spirurina</taxon>
        <taxon>Spiruromorpha</taxon>
        <taxon>Spiruroidea</taxon>
        <taxon>Gongylonematidae</taxon>
        <taxon>Gongylonema</taxon>
    </lineage>
</organism>
<evidence type="ECO:0000313" key="7">
    <source>
        <dbReference type="WBParaSite" id="GPUH_0000654901-mRNA-1"/>
    </source>
</evidence>